<dbReference type="AlphaFoldDB" id="A0A845UXY7"/>
<protein>
    <submittedName>
        <fullName evidence="2">Uncharacterized protein</fullName>
    </submittedName>
</protein>
<dbReference type="RefSeq" id="WP_164211689.1">
    <property type="nucleotide sequence ID" value="NZ_JAAGSC010000042.1"/>
</dbReference>
<keyword evidence="3" id="KW-1185">Reference proteome</keyword>
<evidence type="ECO:0000313" key="3">
    <source>
        <dbReference type="Proteomes" id="UP000484885"/>
    </source>
</evidence>
<evidence type="ECO:0000313" key="2">
    <source>
        <dbReference type="EMBL" id="NDY96287.1"/>
    </source>
</evidence>
<sequence>MPSRRTSKQRIQAIRSRPHKARKPRPDTHVARQPNEPKDTADHTQQDLTRTAQAQSNLVPYNPRLLNRSRLQLQLGDWEKLADLDDHELQHNPAAAELQLLAAAGHLQKGGEHARSRARALLDRAIGAGMDSESVARILIGGASNTLGRIAALTHRPDQKVMNHFRSAIALAAPDADIDLVLKPTATRQLISLAEASGSSVIWEMAQYAAMGQILSNSSPVLDASIRPRVAVAGIPRSGTTMTFRAIAGLPPGSTTPKDYAGPHVKTHTFEPSTLVNKVDVAIFLFGDVVDSVVSTREKRFDAGHFRNCGAEHLSPETSDLYEADHLNYEKMFDAWMRPNGIPHVCVRYDRIHELADIVEKLLGCQVPLPEKKSRTTRVRSADRFRIESAYASLIQKVRLAPDLCYFR</sequence>
<accession>A0A845UXY7</accession>
<feature type="region of interest" description="Disordered" evidence="1">
    <location>
        <begin position="1"/>
        <end position="46"/>
    </location>
</feature>
<dbReference type="EMBL" id="JAAGSC010000042">
    <property type="protein sequence ID" value="NDY96287.1"/>
    <property type="molecule type" value="Genomic_DNA"/>
</dbReference>
<organism evidence="2 3">
    <name type="scientific">Wenzhouxiangella limi</name>
    <dbReference type="NCBI Taxonomy" id="2707351"/>
    <lineage>
        <taxon>Bacteria</taxon>
        <taxon>Pseudomonadati</taxon>
        <taxon>Pseudomonadota</taxon>
        <taxon>Gammaproteobacteria</taxon>
        <taxon>Chromatiales</taxon>
        <taxon>Wenzhouxiangellaceae</taxon>
        <taxon>Wenzhouxiangella</taxon>
    </lineage>
</organism>
<evidence type="ECO:0000256" key="1">
    <source>
        <dbReference type="SAM" id="MobiDB-lite"/>
    </source>
</evidence>
<reference evidence="2 3" key="1">
    <citation type="submission" date="2020-02" db="EMBL/GenBank/DDBJ databases">
        <authorList>
            <person name="Zhang X.-Y."/>
        </authorList>
    </citation>
    <scope>NUCLEOTIDE SEQUENCE [LARGE SCALE GENOMIC DNA]</scope>
    <source>
        <strain evidence="2 3">C33</strain>
    </source>
</reference>
<feature type="compositionally biased region" description="Basic and acidic residues" evidence="1">
    <location>
        <begin position="24"/>
        <end position="45"/>
    </location>
</feature>
<gene>
    <name evidence="2" type="ORF">G3I74_11155</name>
</gene>
<comment type="caution">
    <text evidence="2">The sequence shown here is derived from an EMBL/GenBank/DDBJ whole genome shotgun (WGS) entry which is preliminary data.</text>
</comment>
<dbReference type="Proteomes" id="UP000484885">
    <property type="component" value="Unassembled WGS sequence"/>
</dbReference>
<proteinExistence type="predicted"/>
<name>A0A845UXY7_9GAMM</name>